<dbReference type="EMBL" id="CH991553">
    <property type="protein sequence ID" value="EDQ88753.1"/>
    <property type="molecule type" value="Genomic_DNA"/>
</dbReference>
<gene>
    <name evidence="2" type="ORF">MONBRDRAFT_37353</name>
</gene>
<protein>
    <submittedName>
        <fullName evidence="2">Uncharacterized protein</fullName>
    </submittedName>
</protein>
<dbReference type="InParanoid" id="A9V163"/>
<feature type="compositionally biased region" description="Basic residues" evidence="1">
    <location>
        <begin position="437"/>
        <end position="453"/>
    </location>
</feature>
<dbReference type="eggNOG" id="ENOG502SV3N">
    <property type="taxonomic scope" value="Eukaryota"/>
</dbReference>
<accession>A9V163</accession>
<feature type="region of interest" description="Disordered" evidence="1">
    <location>
        <begin position="419"/>
        <end position="508"/>
    </location>
</feature>
<organism evidence="2 3">
    <name type="scientific">Monosiga brevicollis</name>
    <name type="common">Choanoflagellate</name>
    <dbReference type="NCBI Taxonomy" id="81824"/>
    <lineage>
        <taxon>Eukaryota</taxon>
        <taxon>Choanoflagellata</taxon>
        <taxon>Craspedida</taxon>
        <taxon>Salpingoecidae</taxon>
        <taxon>Monosiga</taxon>
    </lineage>
</organism>
<reference evidence="2 3" key="1">
    <citation type="journal article" date="2008" name="Nature">
        <title>The genome of the choanoflagellate Monosiga brevicollis and the origin of metazoans.</title>
        <authorList>
            <consortium name="JGI Sequencing"/>
            <person name="King N."/>
            <person name="Westbrook M.J."/>
            <person name="Young S.L."/>
            <person name="Kuo A."/>
            <person name="Abedin M."/>
            <person name="Chapman J."/>
            <person name="Fairclough S."/>
            <person name="Hellsten U."/>
            <person name="Isogai Y."/>
            <person name="Letunic I."/>
            <person name="Marr M."/>
            <person name="Pincus D."/>
            <person name="Putnam N."/>
            <person name="Rokas A."/>
            <person name="Wright K.J."/>
            <person name="Zuzow R."/>
            <person name="Dirks W."/>
            <person name="Good M."/>
            <person name="Goodstein D."/>
            <person name="Lemons D."/>
            <person name="Li W."/>
            <person name="Lyons J.B."/>
            <person name="Morris A."/>
            <person name="Nichols S."/>
            <person name="Richter D.J."/>
            <person name="Salamov A."/>
            <person name="Bork P."/>
            <person name="Lim W.A."/>
            <person name="Manning G."/>
            <person name="Miller W.T."/>
            <person name="McGinnis W."/>
            <person name="Shapiro H."/>
            <person name="Tjian R."/>
            <person name="Grigoriev I.V."/>
            <person name="Rokhsar D."/>
        </authorList>
    </citation>
    <scope>NUCLEOTIDE SEQUENCE [LARGE SCALE GENOMIC DNA]</scope>
    <source>
        <strain evidence="3">MX1 / ATCC 50154</strain>
    </source>
</reference>
<dbReference type="AlphaFoldDB" id="A9V163"/>
<evidence type="ECO:0000313" key="2">
    <source>
        <dbReference type="EMBL" id="EDQ88753.1"/>
    </source>
</evidence>
<dbReference type="KEGG" id="mbr:MONBRDRAFT_37353"/>
<feature type="compositionally biased region" description="Basic residues" evidence="1">
    <location>
        <begin position="460"/>
        <end position="504"/>
    </location>
</feature>
<name>A9V163_MONBE</name>
<evidence type="ECO:0000256" key="1">
    <source>
        <dbReference type="SAM" id="MobiDB-lite"/>
    </source>
</evidence>
<dbReference type="RefSeq" id="XP_001746366.1">
    <property type="nucleotide sequence ID" value="XM_001746314.1"/>
</dbReference>
<feature type="non-terminal residue" evidence="2">
    <location>
        <position position="546"/>
    </location>
</feature>
<sequence>MGGTESTPEHQDHDRRTVAAYTLYGFGCTRCCASPAFVTGAPAPSFCGASCGSKQFDGGEGDGDGGGGSLLYGPFRQDLEADLERAAEIARNDITWCSHIFCSGCDSTAKAAARRLNESWCAEWNRGRLTGSGLQVQAVEEVYGFGRSRATFLLLRVMMARSLVRIAEEAGVTAKFEPRTIPRKREMKGPAKAAFDFVAIGRTSIRYGDVTFSSNEARSNRKYMPEQLVQRATRVKHNKYGPVIEKMLKDAGYVEPRDKHKLQLQYGELQPSYIAETLDYEAATNNTNMTIEFAALKTAFGLRLASYEAGTGDDVGGQFDKAGLELSAFILANRALVHDIKDVAWGNGVDIYHQFSVVGKCSRYGCWGATEFYTDPPSPKAKAIQEVLGREAIQRYGSDDGLSRHNSSSSNRLYEHHHHYHHHHHHYYGSVPNSAHSGHHSPGGHHSSGHHLSHSQGLSHSHHSLHSLHSHHSHHHHGHHGHHGHGHHGSHGHSRGPGRNHSHSSLHSIQSHLSFGFGRRRPPHSEEDYGIRLTQLVRLIADRHED</sequence>
<keyword evidence="3" id="KW-1185">Reference proteome</keyword>
<dbReference type="Proteomes" id="UP000001357">
    <property type="component" value="Unassembled WGS sequence"/>
</dbReference>
<proteinExistence type="predicted"/>
<dbReference type="GeneID" id="5891557"/>
<evidence type="ECO:0000313" key="3">
    <source>
        <dbReference type="Proteomes" id="UP000001357"/>
    </source>
</evidence>